<sequence length="132" mass="14675">MPNTPIALRIVPSRLLLLVHLLLALAVIGLALWVSPPRVALLAIVSLAGVLVWVARRRARGELRGSPRVSGGTSWWWRERAGAPWQPVALRCDYLGPWLIGLRLDGRRLWLWPDSSDTASLRALRRALVALP</sequence>
<reference evidence="2 3" key="1">
    <citation type="submission" date="2022-02" db="EMBL/GenBank/DDBJ databases">
        <title>Halomonas fukangensis sp. nov., a halophilic bacterium isolated from a bulk soil of Kalidium foliatum at Fukang.</title>
        <authorList>
            <person name="Huang Y."/>
        </authorList>
    </citation>
    <scope>NUCLEOTIDE SEQUENCE [LARGE SCALE GENOMIC DNA]</scope>
    <source>
        <strain evidence="2 3">EGI 63088</strain>
    </source>
</reference>
<keyword evidence="1" id="KW-0472">Membrane</keyword>
<evidence type="ECO:0008006" key="4">
    <source>
        <dbReference type="Google" id="ProtNLM"/>
    </source>
</evidence>
<dbReference type="EMBL" id="JAKVPY010000023">
    <property type="protein sequence ID" value="MCH4564747.1"/>
    <property type="molecule type" value="Genomic_DNA"/>
</dbReference>
<evidence type="ECO:0000256" key="1">
    <source>
        <dbReference type="SAM" id="Phobius"/>
    </source>
</evidence>
<dbReference type="InterPro" id="IPR009883">
    <property type="entry name" value="YgfX"/>
</dbReference>
<name>A0ABS9RY05_9GAMM</name>
<gene>
    <name evidence="2" type="ORF">MKP05_16740</name>
</gene>
<keyword evidence="1" id="KW-1133">Transmembrane helix</keyword>
<comment type="caution">
    <text evidence="2">The sequence shown here is derived from an EMBL/GenBank/DDBJ whole genome shotgun (WGS) entry which is preliminary data.</text>
</comment>
<keyword evidence="1" id="KW-0812">Transmembrane</keyword>
<accession>A0ABS9RY05</accession>
<dbReference type="Pfam" id="PF07254">
    <property type="entry name" value="Cpta_toxin"/>
    <property type="match status" value="1"/>
</dbReference>
<organism evidence="2 3">
    <name type="scientific">Halomonas flagellata</name>
    <dbReference type="NCBI Taxonomy" id="2920385"/>
    <lineage>
        <taxon>Bacteria</taxon>
        <taxon>Pseudomonadati</taxon>
        <taxon>Pseudomonadota</taxon>
        <taxon>Gammaproteobacteria</taxon>
        <taxon>Oceanospirillales</taxon>
        <taxon>Halomonadaceae</taxon>
        <taxon>Halomonas</taxon>
    </lineage>
</organism>
<dbReference type="RefSeq" id="WP_240569347.1">
    <property type="nucleotide sequence ID" value="NZ_JAKVPY010000023.1"/>
</dbReference>
<proteinExistence type="predicted"/>
<dbReference type="Proteomes" id="UP001202117">
    <property type="component" value="Unassembled WGS sequence"/>
</dbReference>
<keyword evidence="3" id="KW-1185">Reference proteome</keyword>
<feature type="transmembrane region" description="Helical" evidence="1">
    <location>
        <begin position="15"/>
        <end position="33"/>
    </location>
</feature>
<evidence type="ECO:0000313" key="2">
    <source>
        <dbReference type="EMBL" id="MCH4564747.1"/>
    </source>
</evidence>
<protein>
    <recommendedName>
        <fullName evidence="4">Toxin CptA</fullName>
    </recommendedName>
</protein>
<evidence type="ECO:0000313" key="3">
    <source>
        <dbReference type="Proteomes" id="UP001202117"/>
    </source>
</evidence>
<feature type="transmembrane region" description="Helical" evidence="1">
    <location>
        <begin position="39"/>
        <end position="55"/>
    </location>
</feature>